<name>X1NRN2_9ZZZZ</name>
<dbReference type="AlphaFoldDB" id="X1NRN2"/>
<dbReference type="EMBL" id="BARV01025732">
    <property type="protein sequence ID" value="GAI46258.1"/>
    <property type="molecule type" value="Genomic_DNA"/>
</dbReference>
<evidence type="ECO:0000313" key="1">
    <source>
        <dbReference type="EMBL" id="GAI46258.1"/>
    </source>
</evidence>
<sequence length="33" mass="3694">KKIIKRKGVQIEIKKSEVFITNADVGFSIYAGL</sequence>
<proteinExistence type="predicted"/>
<reference evidence="1" key="1">
    <citation type="journal article" date="2014" name="Front. Microbiol.">
        <title>High frequency of phylogenetically diverse reductive dehalogenase-homologous genes in deep subseafloor sedimentary metagenomes.</title>
        <authorList>
            <person name="Kawai M."/>
            <person name="Futagami T."/>
            <person name="Toyoda A."/>
            <person name="Takaki Y."/>
            <person name="Nishi S."/>
            <person name="Hori S."/>
            <person name="Arai W."/>
            <person name="Tsubouchi T."/>
            <person name="Morono Y."/>
            <person name="Uchiyama I."/>
            <person name="Ito T."/>
            <person name="Fujiyama A."/>
            <person name="Inagaki F."/>
            <person name="Takami H."/>
        </authorList>
    </citation>
    <scope>NUCLEOTIDE SEQUENCE</scope>
    <source>
        <strain evidence="1">Expedition CK06-06</strain>
    </source>
</reference>
<feature type="non-terminal residue" evidence="1">
    <location>
        <position position="1"/>
    </location>
</feature>
<protein>
    <submittedName>
        <fullName evidence="1">Uncharacterized protein</fullName>
    </submittedName>
</protein>
<comment type="caution">
    <text evidence="1">The sequence shown here is derived from an EMBL/GenBank/DDBJ whole genome shotgun (WGS) entry which is preliminary data.</text>
</comment>
<gene>
    <name evidence="1" type="ORF">S06H3_41705</name>
</gene>
<accession>X1NRN2</accession>
<organism evidence="1">
    <name type="scientific">marine sediment metagenome</name>
    <dbReference type="NCBI Taxonomy" id="412755"/>
    <lineage>
        <taxon>unclassified sequences</taxon>
        <taxon>metagenomes</taxon>
        <taxon>ecological metagenomes</taxon>
    </lineage>
</organism>